<accession>A0A933LPM0</accession>
<reference evidence="3" key="1">
    <citation type="submission" date="2020-07" db="EMBL/GenBank/DDBJ databases">
        <title>Huge and variable diversity of episymbiotic CPR bacteria and DPANN archaea in groundwater ecosystems.</title>
        <authorList>
            <person name="He C.Y."/>
            <person name="Keren R."/>
            <person name="Whittaker M."/>
            <person name="Farag I.F."/>
            <person name="Doudna J."/>
            <person name="Cate J.H.D."/>
            <person name="Banfield J.F."/>
        </authorList>
    </citation>
    <scope>NUCLEOTIDE SEQUENCE</scope>
    <source>
        <strain evidence="3">NC_groundwater_1482_Ag_S-0.65um_47_24</strain>
    </source>
</reference>
<evidence type="ECO:0000313" key="3">
    <source>
        <dbReference type="EMBL" id="MBI4595215.1"/>
    </source>
</evidence>
<evidence type="ECO:0000313" key="4">
    <source>
        <dbReference type="Proteomes" id="UP000772181"/>
    </source>
</evidence>
<proteinExistence type="predicted"/>
<dbReference type="AlphaFoldDB" id="A0A933LPM0"/>
<keyword evidence="1" id="KW-0863">Zinc-finger</keyword>
<protein>
    <recommendedName>
        <fullName evidence="2">SWIM-type domain-containing protein</fullName>
    </recommendedName>
</protein>
<feature type="domain" description="SWIM-type" evidence="2">
    <location>
        <begin position="25"/>
        <end position="79"/>
    </location>
</feature>
<evidence type="ECO:0000259" key="2">
    <source>
        <dbReference type="PROSITE" id="PS50966"/>
    </source>
</evidence>
<evidence type="ECO:0000256" key="1">
    <source>
        <dbReference type="PROSITE-ProRule" id="PRU00325"/>
    </source>
</evidence>
<organism evidence="3 4">
    <name type="scientific">Tectimicrobiota bacterium</name>
    <dbReference type="NCBI Taxonomy" id="2528274"/>
    <lineage>
        <taxon>Bacteria</taxon>
        <taxon>Pseudomonadati</taxon>
        <taxon>Nitrospinota/Tectimicrobiota group</taxon>
        <taxon>Candidatus Tectimicrobiota</taxon>
    </lineage>
</organism>
<dbReference type="GO" id="GO:0008270">
    <property type="term" value="F:zinc ion binding"/>
    <property type="evidence" value="ECO:0007669"/>
    <property type="project" value="UniProtKB-KW"/>
</dbReference>
<gene>
    <name evidence="3" type="ORF">HY730_02430</name>
</gene>
<dbReference type="Proteomes" id="UP000772181">
    <property type="component" value="Unassembled WGS sequence"/>
</dbReference>
<keyword evidence="1" id="KW-0862">Zinc</keyword>
<dbReference type="InterPro" id="IPR007527">
    <property type="entry name" value="Znf_SWIM"/>
</dbReference>
<keyword evidence="1" id="KW-0479">Metal-binding</keyword>
<sequence>MSNIMFAIGDVNDKLSIAFAKAHGYRFTLHEDGNAEVINGDGKVYQVQDFECNCPDMQKNGGSYNGHCKHSIWIGQLLPCDVCNGMMGLGSFTNCFGQTAERFECYDCGNVRDFELVRVERRLRRSRKKEQVAD</sequence>
<comment type="caution">
    <text evidence="3">The sequence shown here is derived from an EMBL/GenBank/DDBJ whole genome shotgun (WGS) entry which is preliminary data.</text>
</comment>
<dbReference type="EMBL" id="JACQWF010000115">
    <property type="protein sequence ID" value="MBI4595215.1"/>
    <property type="molecule type" value="Genomic_DNA"/>
</dbReference>
<dbReference type="PROSITE" id="PS50966">
    <property type="entry name" value="ZF_SWIM"/>
    <property type="match status" value="1"/>
</dbReference>
<name>A0A933LPM0_UNCTE</name>